<dbReference type="Gene3D" id="3.10.250.10">
    <property type="entry name" value="SRCR-like domain"/>
    <property type="match status" value="1"/>
</dbReference>
<dbReference type="AlphaFoldDB" id="A0AAV6G6J1"/>
<dbReference type="Gene3D" id="2.60.40.10">
    <property type="entry name" value="Immunoglobulins"/>
    <property type="match status" value="2"/>
</dbReference>
<comment type="caution">
    <text evidence="8">Lacks conserved residue(s) required for the propagation of feature annotation.</text>
</comment>
<evidence type="ECO:0000256" key="2">
    <source>
        <dbReference type="ARBA" id="ARBA00022525"/>
    </source>
</evidence>
<evidence type="ECO:0000256" key="9">
    <source>
        <dbReference type="SAM" id="Phobius"/>
    </source>
</evidence>
<evidence type="ECO:0000256" key="4">
    <source>
        <dbReference type="ARBA" id="ARBA00022737"/>
    </source>
</evidence>
<dbReference type="Pfam" id="PF00047">
    <property type="entry name" value="ig"/>
    <property type="match status" value="1"/>
</dbReference>
<keyword evidence="13" id="KW-1185">Reference proteome</keyword>
<dbReference type="Pfam" id="PF13895">
    <property type="entry name" value="Ig_2"/>
    <property type="match status" value="1"/>
</dbReference>
<keyword evidence="9" id="KW-1133">Transmembrane helix</keyword>
<keyword evidence="3" id="KW-0732">Signal</keyword>
<dbReference type="PANTHER" id="PTHR48071">
    <property type="entry name" value="SRCR DOMAIN-CONTAINING PROTEIN"/>
    <property type="match status" value="1"/>
</dbReference>
<keyword evidence="9" id="KW-0472">Membrane</keyword>
<evidence type="ECO:0000256" key="3">
    <source>
        <dbReference type="ARBA" id="ARBA00022729"/>
    </source>
</evidence>
<keyword evidence="5 8" id="KW-1015">Disulfide bond</keyword>
<keyword evidence="2" id="KW-0964">Secreted</keyword>
<dbReference type="InterPro" id="IPR036179">
    <property type="entry name" value="Ig-like_dom_sf"/>
</dbReference>
<evidence type="ECO:0000259" key="10">
    <source>
        <dbReference type="PROSITE" id="PS50287"/>
    </source>
</evidence>
<dbReference type="GO" id="GO:0004252">
    <property type="term" value="F:serine-type endopeptidase activity"/>
    <property type="evidence" value="ECO:0007669"/>
    <property type="project" value="TreeGrafter"/>
</dbReference>
<dbReference type="EMBL" id="JADWDJ010000015">
    <property type="protein sequence ID" value="KAG5269732.1"/>
    <property type="molecule type" value="Genomic_DNA"/>
</dbReference>
<dbReference type="CDD" id="cd12087">
    <property type="entry name" value="TM_EGFR-like"/>
    <property type="match status" value="1"/>
</dbReference>
<dbReference type="SMART" id="SM00202">
    <property type="entry name" value="SR"/>
    <property type="match status" value="1"/>
</dbReference>
<dbReference type="GO" id="GO:0005886">
    <property type="term" value="C:plasma membrane"/>
    <property type="evidence" value="ECO:0007669"/>
    <property type="project" value="TreeGrafter"/>
</dbReference>
<sequence length="294" mass="31411">MSDAEVVCRELGCGTAVCAPGSAYYGAGTGEILIDYVACSGTEQSLTQCSYKMNQNCEHREDAGVVCFMEGPSISLISSYSAVSVGETVQISCSRSAYQCSGNLLLYRNGVNLNSKALSPYQSSATFTLSNVDSSHQGRYTCAYSSSSTHSRSISITVVDLVQPNLSLSAPDGGLFWGPQGPEVTRGHSLSLICSTEPQHQGGSFHLIFDGSNRTRTQLAVNHSASFYIPEADYSHQGNYSCVYEVTVSSHTFKSTQTAPLTVIVRASLTPIIASGVISGLFLFLLIPAILYLW</sequence>
<gene>
    <name evidence="12" type="ORF">AALO_G00205470</name>
</gene>
<evidence type="ECO:0000256" key="5">
    <source>
        <dbReference type="ARBA" id="ARBA00023157"/>
    </source>
</evidence>
<dbReference type="GO" id="GO:0031638">
    <property type="term" value="P:zymogen activation"/>
    <property type="evidence" value="ECO:0007669"/>
    <property type="project" value="TreeGrafter"/>
</dbReference>
<dbReference type="SUPFAM" id="SSF56487">
    <property type="entry name" value="SRCR-like"/>
    <property type="match status" value="1"/>
</dbReference>
<evidence type="ECO:0000256" key="8">
    <source>
        <dbReference type="PROSITE-ProRule" id="PRU00196"/>
    </source>
</evidence>
<keyword evidence="4" id="KW-0677">Repeat</keyword>
<keyword evidence="6" id="KW-0325">Glycoprotein</keyword>
<dbReference type="InterPro" id="IPR003599">
    <property type="entry name" value="Ig_sub"/>
</dbReference>
<dbReference type="InterPro" id="IPR001190">
    <property type="entry name" value="SRCR"/>
</dbReference>
<dbReference type="Pfam" id="PF00530">
    <property type="entry name" value="SRCR"/>
    <property type="match status" value="1"/>
</dbReference>
<evidence type="ECO:0000313" key="13">
    <source>
        <dbReference type="Proteomes" id="UP000823561"/>
    </source>
</evidence>
<dbReference type="SMART" id="SM00409">
    <property type="entry name" value="IG"/>
    <property type="match status" value="2"/>
</dbReference>
<organism evidence="12 13">
    <name type="scientific">Alosa alosa</name>
    <name type="common">allis shad</name>
    <dbReference type="NCBI Taxonomy" id="278164"/>
    <lineage>
        <taxon>Eukaryota</taxon>
        <taxon>Metazoa</taxon>
        <taxon>Chordata</taxon>
        <taxon>Craniata</taxon>
        <taxon>Vertebrata</taxon>
        <taxon>Euteleostomi</taxon>
        <taxon>Actinopterygii</taxon>
        <taxon>Neopterygii</taxon>
        <taxon>Teleostei</taxon>
        <taxon>Clupei</taxon>
        <taxon>Clupeiformes</taxon>
        <taxon>Clupeoidei</taxon>
        <taxon>Clupeidae</taxon>
        <taxon>Alosa</taxon>
    </lineage>
</organism>
<dbReference type="InterPro" id="IPR013783">
    <property type="entry name" value="Ig-like_fold"/>
</dbReference>
<dbReference type="PANTHER" id="PTHR48071:SF15">
    <property type="entry name" value="SRCR DOMAIN-CONTAINING PROTEIN"/>
    <property type="match status" value="1"/>
</dbReference>
<dbReference type="GO" id="GO:0005615">
    <property type="term" value="C:extracellular space"/>
    <property type="evidence" value="ECO:0007669"/>
    <property type="project" value="TreeGrafter"/>
</dbReference>
<dbReference type="InterPro" id="IPR007110">
    <property type="entry name" value="Ig-like_dom"/>
</dbReference>
<proteinExistence type="predicted"/>
<evidence type="ECO:0000256" key="6">
    <source>
        <dbReference type="ARBA" id="ARBA00023180"/>
    </source>
</evidence>
<reference evidence="12" key="1">
    <citation type="submission" date="2020-10" db="EMBL/GenBank/DDBJ databases">
        <title>Chromosome-scale genome assembly of the Allis shad, Alosa alosa.</title>
        <authorList>
            <person name="Margot Z."/>
            <person name="Christophe K."/>
            <person name="Cabau C."/>
            <person name="Louis A."/>
            <person name="Berthelot C."/>
            <person name="Parey E."/>
            <person name="Roest Crollius H."/>
            <person name="Montfort J."/>
            <person name="Robinson-Rechavi M."/>
            <person name="Bucao C."/>
            <person name="Bouchez O."/>
            <person name="Gislard M."/>
            <person name="Lluch J."/>
            <person name="Milhes M."/>
            <person name="Lampietro C."/>
            <person name="Lopez Roques C."/>
            <person name="Donnadieu C."/>
            <person name="Braasch I."/>
            <person name="Desvignes T."/>
            <person name="Postlethwait J."/>
            <person name="Bobe J."/>
            <person name="Guiguen Y."/>
        </authorList>
    </citation>
    <scope>NUCLEOTIDE SEQUENCE</scope>
    <source>
        <strain evidence="12">M-15738</strain>
        <tissue evidence="12">Blood</tissue>
    </source>
</reference>
<dbReference type="InterPro" id="IPR013151">
    <property type="entry name" value="Immunoglobulin_dom"/>
</dbReference>
<evidence type="ECO:0000313" key="12">
    <source>
        <dbReference type="EMBL" id="KAG5269732.1"/>
    </source>
</evidence>
<accession>A0AAV6G6J1</accession>
<dbReference type="PRINTS" id="PR00258">
    <property type="entry name" value="SPERACTRCPTR"/>
</dbReference>
<name>A0AAV6G6J1_9TELE</name>
<protein>
    <submittedName>
        <fullName evidence="12">Uncharacterized protein</fullName>
    </submittedName>
</protein>
<comment type="caution">
    <text evidence="12">The sequence shown here is derived from an EMBL/GenBank/DDBJ whole genome shotgun (WGS) entry which is preliminary data.</text>
</comment>
<feature type="domain" description="Ig-like" evidence="11">
    <location>
        <begin position="72"/>
        <end position="155"/>
    </location>
</feature>
<feature type="domain" description="Ig-like" evidence="11">
    <location>
        <begin position="164"/>
        <end position="262"/>
    </location>
</feature>
<dbReference type="SUPFAM" id="SSF48726">
    <property type="entry name" value="Immunoglobulin"/>
    <property type="match status" value="2"/>
</dbReference>
<dbReference type="PROSITE" id="PS50287">
    <property type="entry name" value="SRCR_2"/>
    <property type="match status" value="1"/>
</dbReference>
<dbReference type="FunFam" id="2.60.40.10:FF:000033">
    <property type="entry name" value="Killer cell immunoglobulin-like receptor"/>
    <property type="match status" value="1"/>
</dbReference>
<feature type="transmembrane region" description="Helical" evidence="9">
    <location>
        <begin position="272"/>
        <end position="293"/>
    </location>
</feature>
<feature type="disulfide bond" evidence="8">
    <location>
        <begin position="39"/>
        <end position="49"/>
    </location>
</feature>
<dbReference type="InterPro" id="IPR036772">
    <property type="entry name" value="SRCR-like_dom_sf"/>
</dbReference>
<evidence type="ECO:0000256" key="1">
    <source>
        <dbReference type="ARBA" id="ARBA00004613"/>
    </source>
</evidence>
<keyword evidence="9" id="KW-0812">Transmembrane</keyword>
<feature type="domain" description="SRCR" evidence="10">
    <location>
        <begin position="1"/>
        <end position="68"/>
    </location>
</feature>
<dbReference type="Proteomes" id="UP000823561">
    <property type="component" value="Chromosome 15"/>
</dbReference>
<comment type="subcellular location">
    <subcellularLocation>
        <location evidence="1">Secreted</location>
    </subcellularLocation>
</comment>
<evidence type="ECO:0000256" key="7">
    <source>
        <dbReference type="ARBA" id="ARBA00023319"/>
    </source>
</evidence>
<evidence type="ECO:0000259" key="11">
    <source>
        <dbReference type="PROSITE" id="PS50835"/>
    </source>
</evidence>
<dbReference type="PROSITE" id="PS50835">
    <property type="entry name" value="IG_LIKE"/>
    <property type="match status" value="2"/>
</dbReference>
<keyword evidence="7" id="KW-0393">Immunoglobulin domain</keyword>